<accession>A0A0F9Q5R9</accession>
<dbReference type="EMBL" id="LAZR01001865">
    <property type="protein sequence ID" value="KKN37869.1"/>
    <property type="molecule type" value="Genomic_DNA"/>
</dbReference>
<dbReference type="SUPFAM" id="SSF53448">
    <property type="entry name" value="Nucleotide-diphospho-sugar transferases"/>
    <property type="match status" value="1"/>
</dbReference>
<dbReference type="Gene3D" id="3.90.550.10">
    <property type="entry name" value="Spore Coat Polysaccharide Biosynthesis Protein SpsA, Chain A"/>
    <property type="match status" value="1"/>
</dbReference>
<dbReference type="InterPro" id="IPR029044">
    <property type="entry name" value="Nucleotide-diphossugar_trans"/>
</dbReference>
<comment type="caution">
    <text evidence="1">The sequence shown here is derived from an EMBL/GenBank/DDBJ whole genome shotgun (WGS) entry which is preliminary data.</text>
</comment>
<protein>
    <recommendedName>
        <fullName evidence="2">Glycosyltransferase</fullName>
    </recommendedName>
</protein>
<name>A0A0F9Q5R9_9ZZZZ</name>
<sequence length="230" mass="26760">MYNVVCVKWGDKYGPEYVNILQAMVKRNLSLPHRFICFTDNNTGLNPDVETFPLTETDLEGWWHKVTLFKSDLFGLTGRTLYLDLDVVIIDSIDCFFDYDDRFVIIKDWNSRASVFYNSSVFLYDAGKLSFVWDNFSKEKVRRLGGGDQIWITQQIPDATIWPKTWCRSFKYECVDKGPYRDKAENYDKNGVPEGCKIVIFHGQPNPPEALTGKVLRYPAASWIGDYWKE</sequence>
<reference evidence="1" key="1">
    <citation type="journal article" date="2015" name="Nature">
        <title>Complex archaea that bridge the gap between prokaryotes and eukaryotes.</title>
        <authorList>
            <person name="Spang A."/>
            <person name="Saw J.H."/>
            <person name="Jorgensen S.L."/>
            <person name="Zaremba-Niedzwiedzka K."/>
            <person name="Martijn J."/>
            <person name="Lind A.E."/>
            <person name="van Eijk R."/>
            <person name="Schleper C."/>
            <person name="Guy L."/>
            <person name="Ettema T.J."/>
        </authorList>
    </citation>
    <scope>NUCLEOTIDE SEQUENCE</scope>
</reference>
<organism evidence="1">
    <name type="scientific">marine sediment metagenome</name>
    <dbReference type="NCBI Taxonomy" id="412755"/>
    <lineage>
        <taxon>unclassified sequences</taxon>
        <taxon>metagenomes</taxon>
        <taxon>ecological metagenomes</taxon>
    </lineage>
</organism>
<evidence type="ECO:0008006" key="2">
    <source>
        <dbReference type="Google" id="ProtNLM"/>
    </source>
</evidence>
<proteinExistence type="predicted"/>
<evidence type="ECO:0000313" key="1">
    <source>
        <dbReference type="EMBL" id="KKN37869.1"/>
    </source>
</evidence>
<gene>
    <name evidence="1" type="ORF">LCGC14_0759110</name>
</gene>
<dbReference type="AlphaFoldDB" id="A0A0F9Q5R9"/>